<dbReference type="PANTHER" id="PTHR48090">
    <property type="entry name" value="UNDECAPRENYL-PHOSPHATE 4-DEOXY-4-FORMAMIDO-L-ARABINOSE TRANSFERASE-RELATED"/>
    <property type="match status" value="1"/>
</dbReference>
<sequence length="313" mass="34492">MKLIIQIPCRNEEKTVGLTLSQLPRKLEGVDVVEWLVIDDGSSDRTVEEAKYAGVDHIVRLNRPRGLAAAFMAGLRASLEAGADIIVNTDADNQYRAGSLPDLIRPVLEKKADMVIGERPIDRTPHFSYIKKKLEKLGSLAVRIVSGADVPDAASGFRAMSRKTAARLNVFSAYTYTLETIIQAGQKGMSVSSVPVKTNPPTRPSRLVKSVPGYIGRSVMTIARIFAVYRPFVFFTALGMALMVPGVVIGLRFLYFFFFTSSSGGHIQSLIFACILIIMGFQSILSAFIADLLSVNRRMLEDLQYKDREKRAG</sequence>
<keyword evidence="1" id="KW-0472">Membrane</keyword>
<keyword evidence="3" id="KW-0808">Transferase</keyword>
<gene>
    <name evidence="3" type="ORF">EPICR_50293</name>
</gene>
<feature type="transmembrane region" description="Helical" evidence="1">
    <location>
        <begin position="232"/>
        <end position="258"/>
    </location>
</feature>
<dbReference type="GO" id="GO:0016740">
    <property type="term" value="F:transferase activity"/>
    <property type="evidence" value="ECO:0007669"/>
    <property type="project" value="UniProtKB-KW"/>
</dbReference>
<proteinExistence type="predicted"/>
<reference evidence="3" key="1">
    <citation type="submission" date="2019-01" db="EMBL/GenBank/DDBJ databases">
        <authorList>
            <consortium name="Genoscope - CEA"/>
            <person name="William W."/>
        </authorList>
    </citation>
    <scope>NUCLEOTIDE SEQUENCE</scope>
    <source>
        <strain evidence="3">CR-1</strain>
    </source>
</reference>
<evidence type="ECO:0000259" key="2">
    <source>
        <dbReference type="Pfam" id="PF00535"/>
    </source>
</evidence>
<keyword evidence="1" id="KW-1133">Transmembrane helix</keyword>
<dbReference type="EMBL" id="CAACVI010000045">
    <property type="protein sequence ID" value="VEN75011.1"/>
    <property type="molecule type" value="Genomic_DNA"/>
</dbReference>
<dbReference type="CDD" id="cd04179">
    <property type="entry name" value="DPM_DPG-synthase_like"/>
    <property type="match status" value="1"/>
</dbReference>
<dbReference type="InterPro" id="IPR050256">
    <property type="entry name" value="Glycosyltransferase_2"/>
</dbReference>
<evidence type="ECO:0000313" key="3">
    <source>
        <dbReference type="EMBL" id="VEN75011.1"/>
    </source>
</evidence>
<dbReference type="SUPFAM" id="SSF53448">
    <property type="entry name" value="Nucleotide-diphospho-sugar transferases"/>
    <property type="match status" value="1"/>
</dbReference>
<keyword evidence="1" id="KW-0812">Transmembrane</keyword>
<dbReference type="InterPro" id="IPR029044">
    <property type="entry name" value="Nucleotide-diphossugar_trans"/>
</dbReference>
<dbReference type="InterPro" id="IPR001173">
    <property type="entry name" value="Glyco_trans_2-like"/>
</dbReference>
<dbReference type="Pfam" id="PF00535">
    <property type="entry name" value="Glycos_transf_2"/>
    <property type="match status" value="1"/>
</dbReference>
<dbReference type="Gene3D" id="3.90.550.10">
    <property type="entry name" value="Spore Coat Polysaccharide Biosynthesis Protein SpsA, Chain A"/>
    <property type="match status" value="1"/>
</dbReference>
<evidence type="ECO:0000256" key="1">
    <source>
        <dbReference type="SAM" id="Phobius"/>
    </source>
</evidence>
<feature type="transmembrane region" description="Helical" evidence="1">
    <location>
        <begin position="270"/>
        <end position="290"/>
    </location>
</feature>
<protein>
    <submittedName>
        <fullName evidence="3">Family 2 glycosyl transferase</fullName>
    </submittedName>
</protein>
<dbReference type="AlphaFoldDB" id="A0A484HI95"/>
<name>A0A484HI95_9BACT</name>
<accession>A0A484HI95</accession>
<feature type="domain" description="Glycosyltransferase 2-like" evidence="2">
    <location>
        <begin position="7"/>
        <end position="164"/>
    </location>
</feature>
<dbReference type="PANTHER" id="PTHR48090:SF7">
    <property type="entry name" value="RFBJ PROTEIN"/>
    <property type="match status" value="1"/>
</dbReference>
<organism evidence="3">
    <name type="scientific">uncultured Desulfobacteraceae bacterium</name>
    <dbReference type="NCBI Taxonomy" id="218296"/>
    <lineage>
        <taxon>Bacteria</taxon>
        <taxon>Pseudomonadati</taxon>
        <taxon>Thermodesulfobacteriota</taxon>
        <taxon>Desulfobacteria</taxon>
        <taxon>Desulfobacterales</taxon>
        <taxon>Desulfobacteraceae</taxon>
        <taxon>environmental samples</taxon>
    </lineage>
</organism>